<feature type="compositionally biased region" description="Basic and acidic residues" evidence="1">
    <location>
        <begin position="28"/>
        <end position="42"/>
    </location>
</feature>
<dbReference type="EMBL" id="GBXM01008622">
    <property type="protein sequence ID" value="JAH99955.1"/>
    <property type="molecule type" value="Transcribed_RNA"/>
</dbReference>
<evidence type="ECO:0000313" key="2">
    <source>
        <dbReference type="EMBL" id="JAH99955.1"/>
    </source>
</evidence>
<sequence>MLPHVTGTRGSTNRCAPYHGLRSGMTRGMRERSLGRSERSLL</sequence>
<organism evidence="2">
    <name type="scientific">Anguilla anguilla</name>
    <name type="common">European freshwater eel</name>
    <name type="synonym">Muraena anguilla</name>
    <dbReference type="NCBI Taxonomy" id="7936"/>
    <lineage>
        <taxon>Eukaryota</taxon>
        <taxon>Metazoa</taxon>
        <taxon>Chordata</taxon>
        <taxon>Craniata</taxon>
        <taxon>Vertebrata</taxon>
        <taxon>Euteleostomi</taxon>
        <taxon>Actinopterygii</taxon>
        <taxon>Neopterygii</taxon>
        <taxon>Teleostei</taxon>
        <taxon>Anguilliformes</taxon>
        <taxon>Anguillidae</taxon>
        <taxon>Anguilla</taxon>
    </lineage>
</organism>
<dbReference type="AlphaFoldDB" id="A0A0E9XDN7"/>
<protein>
    <submittedName>
        <fullName evidence="2">Uncharacterized protein</fullName>
    </submittedName>
</protein>
<reference evidence="2" key="1">
    <citation type="submission" date="2014-11" db="EMBL/GenBank/DDBJ databases">
        <authorList>
            <person name="Amaro Gonzalez C."/>
        </authorList>
    </citation>
    <scope>NUCLEOTIDE SEQUENCE</scope>
</reference>
<accession>A0A0E9XDN7</accession>
<proteinExistence type="predicted"/>
<name>A0A0E9XDN7_ANGAN</name>
<evidence type="ECO:0000256" key="1">
    <source>
        <dbReference type="SAM" id="MobiDB-lite"/>
    </source>
</evidence>
<feature type="region of interest" description="Disordered" evidence="1">
    <location>
        <begin position="1"/>
        <end position="42"/>
    </location>
</feature>
<reference evidence="2" key="2">
    <citation type="journal article" date="2015" name="Fish Shellfish Immunol.">
        <title>Early steps in the European eel (Anguilla anguilla)-Vibrio vulnificus interaction in the gills: Role of the RtxA13 toxin.</title>
        <authorList>
            <person name="Callol A."/>
            <person name="Pajuelo D."/>
            <person name="Ebbesson L."/>
            <person name="Teles M."/>
            <person name="MacKenzie S."/>
            <person name="Amaro C."/>
        </authorList>
    </citation>
    <scope>NUCLEOTIDE SEQUENCE</scope>
</reference>